<dbReference type="EMBL" id="CAMGYJ010000008">
    <property type="protein sequence ID" value="CAI0459029.1"/>
    <property type="molecule type" value="Genomic_DNA"/>
</dbReference>
<proteinExistence type="predicted"/>
<dbReference type="CDD" id="cd09272">
    <property type="entry name" value="RNase_HI_RT_Ty1"/>
    <property type="match status" value="1"/>
</dbReference>
<dbReference type="InterPro" id="IPR043502">
    <property type="entry name" value="DNA/RNA_pol_sf"/>
</dbReference>
<dbReference type="AlphaFoldDB" id="A0AAV0NK46"/>
<dbReference type="Pfam" id="PF07727">
    <property type="entry name" value="RVT_2"/>
    <property type="match status" value="1"/>
</dbReference>
<dbReference type="InterPro" id="IPR013103">
    <property type="entry name" value="RVT_2"/>
</dbReference>
<protein>
    <recommendedName>
        <fullName evidence="1">Reverse transcriptase Ty1/copia-type domain-containing protein</fullName>
    </recommendedName>
</protein>
<comment type="caution">
    <text evidence="2">The sequence shown here is derived from an EMBL/GenBank/DDBJ whole genome shotgun (WGS) entry which is preliminary data.</text>
</comment>
<organism evidence="2 3">
    <name type="scientific">Linum tenue</name>
    <dbReference type="NCBI Taxonomy" id="586396"/>
    <lineage>
        <taxon>Eukaryota</taxon>
        <taxon>Viridiplantae</taxon>
        <taxon>Streptophyta</taxon>
        <taxon>Embryophyta</taxon>
        <taxon>Tracheophyta</taxon>
        <taxon>Spermatophyta</taxon>
        <taxon>Magnoliopsida</taxon>
        <taxon>eudicotyledons</taxon>
        <taxon>Gunneridae</taxon>
        <taxon>Pentapetalae</taxon>
        <taxon>rosids</taxon>
        <taxon>fabids</taxon>
        <taxon>Malpighiales</taxon>
        <taxon>Linaceae</taxon>
        <taxon>Linum</taxon>
    </lineage>
</organism>
<dbReference type="Proteomes" id="UP001154282">
    <property type="component" value="Unassembled WGS sequence"/>
</dbReference>
<evidence type="ECO:0000313" key="3">
    <source>
        <dbReference type="Proteomes" id="UP001154282"/>
    </source>
</evidence>
<evidence type="ECO:0000259" key="1">
    <source>
        <dbReference type="Pfam" id="PF07727"/>
    </source>
</evidence>
<accession>A0AAV0NK46</accession>
<reference evidence="2" key="1">
    <citation type="submission" date="2022-08" db="EMBL/GenBank/DDBJ databases">
        <authorList>
            <person name="Gutierrez-Valencia J."/>
        </authorList>
    </citation>
    <scope>NUCLEOTIDE SEQUENCE</scope>
</reference>
<sequence>KFHATISHLGFQQGKNDPSLFTRRSDAGIVALLLYVDDMVINGTDHVGIQRLKEGLHASFHLKDLGELSYFLGLEVSRDSRGLLLSQHKYITDLLDDHHFVDCKPVSTPMELNLRLGQDSGDLLPDGKAYRSIVGSLIYLSATHPDISYAVQVVSQFMAAPRADHLPVVHYILRYLQGTRDVGILFPSTGEIRLRAFSDSDFAGCVDTRRSTSGWCVQFGSSFISWRCKKQDKVSKSSTEAEYRSMSE</sequence>
<name>A0AAV0NK46_9ROSI</name>
<keyword evidence="3" id="KW-1185">Reference proteome</keyword>
<dbReference type="SUPFAM" id="SSF56672">
    <property type="entry name" value="DNA/RNA polymerases"/>
    <property type="match status" value="1"/>
</dbReference>
<dbReference type="PANTHER" id="PTHR11439:SF497">
    <property type="entry name" value="CYSTEINE-RICH RLK (RECEPTOR-LIKE PROTEIN KINASE) 8"/>
    <property type="match status" value="1"/>
</dbReference>
<feature type="non-terminal residue" evidence="2">
    <location>
        <position position="1"/>
    </location>
</feature>
<gene>
    <name evidence="2" type="ORF">LITE_LOCUS33802</name>
</gene>
<dbReference type="PANTHER" id="PTHR11439">
    <property type="entry name" value="GAG-POL-RELATED RETROTRANSPOSON"/>
    <property type="match status" value="1"/>
</dbReference>
<feature type="domain" description="Reverse transcriptase Ty1/copia-type" evidence="1">
    <location>
        <begin position="4"/>
        <end position="111"/>
    </location>
</feature>
<evidence type="ECO:0000313" key="2">
    <source>
        <dbReference type="EMBL" id="CAI0459029.1"/>
    </source>
</evidence>